<comment type="caution">
    <text evidence="1">The sequence shown here is derived from an EMBL/GenBank/DDBJ whole genome shotgun (WGS) entry which is preliminary data.</text>
</comment>
<proteinExistence type="predicted"/>
<sequence length="116" mass="12786">MTAQGCELLGEIRYGRDLSFEQVAELEARLRDRTQELLADMAPAWAEFSTTGDDLRFIASLPDSDPEALLRFCGELRGLLDPEGRGRLVAVATGFGPVRSWVFWPGGVNVAQLLCE</sequence>
<protein>
    <submittedName>
        <fullName evidence="1">Uncharacterized protein</fullName>
    </submittedName>
</protein>
<gene>
    <name evidence="1" type="ORF">ENR59_09010</name>
</gene>
<dbReference type="EMBL" id="DSRP01000623">
    <property type="protein sequence ID" value="HGG93071.1"/>
    <property type="molecule type" value="Genomic_DNA"/>
</dbReference>
<name>A0A7C4EK01_9BACT</name>
<accession>A0A7C4EK01</accession>
<organism evidence="1">
    <name type="scientific">Fundidesulfovibrio putealis</name>
    <dbReference type="NCBI Taxonomy" id="270496"/>
    <lineage>
        <taxon>Bacteria</taxon>
        <taxon>Pseudomonadati</taxon>
        <taxon>Thermodesulfobacteriota</taxon>
        <taxon>Desulfovibrionia</taxon>
        <taxon>Desulfovibrionales</taxon>
        <taxon>Desulfovibrionaceae</taxon>
        <taxon>Fundidesulfovibrio</taxon>
    </lineage>
</organism>
<dbReference type="AlphaFoldDB" id="A0A7C4EK01"/>
<reference evidence="1" key="1">
    <citation type="journal article" date="2020" name="mSystems">
        <title>Genome- and Community-Level Interaction Insights into Carbon Utilization and Element Cycling Functions of Hydrothermarchaeota in Hydrothermal Sediment.</title>
        <authorList>
            <person name="Zhou Z."/>
            <person name="Liu Y."/>
            <person name="Xu W."/>
            <person name="Pan J."/>
            <person name="Luo Z.H."/>
            <person name="Li M."/>
        </authorList>
    </citation>
    <scope>NUCLEOTIDE SEQUENCE [LARGE SCALE GENOMIC DNA]</scope>
    <source>
        <strain evidence="1">SpSt-413</strain>
    </source>
</reference>
<evidence type="ECO:0000313" key="1">
    <source>
        <dbReference type="EMBL" id="HGG93071.1"/>
    </source>
</evidence>